<organism evidence="1 2">
    <name type="scientific">Pocillopora damicornis</name>
    <name type="common">Cauliflower coral</name>
    <name type="synonym">Millepora damicornis</name>
    <dbReference type="NCBI Taxonomy" id="46731"/>
    <lineage>
        <taxon>Eukaryota</taxon>
        <taxon>Metazoa</taxon>
        <taxon>Cnidaria</taxon>
        <taxon>Anthozoa</taxon>
        <taxon>Hexacorallia</taxon>
        <taxon>Scleractinia</taxon>
        <taxon>Astrocoeniina</taxon>
        <taxon>Pocilloporidae</taxon>
        <taxon>Pocillopora</taxon>
    </lineage>
</organism>
<comment type="caution">
    <text evidence="1">The sequence shown here is derived from an EMBL/GenBank/DDBJ whole genome shotgun (WGS) entry which is preliminary data.</text>
</comment>
<proteinExistence type="predicted"/>
<dbReference type="Proteomes" id="UP000275408">
    <property type="component" value="Unassembled WGS sequence"/>
</dbReference>
<keyword evidence="2" id="KW-1185">Reference proteome</keyword>
<protein>
    <submittedName>
        <fullName evidence="1">Uncharacterized protein</fullName>
    </submittedName>
</protein>
<gene>
    <name evidence="1" type="ORF">pdam_00022681</name>
</gene>
<name>A0A3M6TPX4_POCDA</name>
<reference evidence="1 2" key="1">
    <citation type="journal article" date="2018" name="Sci. Rep.">
        <title>Comparative analysis of the Pocillopora damicornis genome highlights role of immune system in coral evolution.</title>
        <authorList>
            <person name="Cunning R."/>
            <person name="Bay R.A."/>
            <person name="Gillette P."/>
            <person name="Baker A.C."/>
            <person name="Traylor-Knowles N."/>
        </authorList>
    </citation>
    <scope>NUCLEOTIDE SEQUENCE [LARGE SCALE GENOMIC DNA]</scope>
    <source>
        <strain evidence="1">RSMAS</strain>
        <tissue evidence="1">Whole animal</tissue>
    </source>
</reference>
<dbReference type="AlphaFoldDB" id="A0A3M6TPX4"/>
<accession>A0A3M6TPX4</accession>
<evidence type="ECO:0000313" key="1">
    <source>
        <dbReference type="EMBL" id="RMX43399.1"/>
    </source>
</evidence>
<evidence type="ECO:0000313" key="2">
    <source>
        <dbReference type="Proteomes" id="UP000275408"/>
    </source>
</evidence>
<dbReference type="EMBL" id="RCHS01003203">
    <property type="protein sequence ID" value="RMX43399.1"/>
    <property type="molecule type" value="Genomic_DNA"/>
</dbReference>
<sequence length="248" mass="28754">MMLSLPSTASSRIYLDNTPGKFKVKLAKEIYLLESEWEVALSSISFPSTSDTVIHKNVNYQKLADVDFLCGMELDMKGVRTYNNWKKGSVLKYELSLDMPRHGGDFWNSKISLLNRRLHSRLPLKMKNYFVEDEDYQKKRPKWPVVSNACKSSQTYQERPLYVYSDLVQTQIIGGSKTDLLREVIYNGSKSTFKPRNLQFIPIRKNKFDTLEIGISETNGTQTEFLTSNDESVVTMCFRRNQTYPNRI</sequence>